<sequence length="251" mass="28488">MECLLRKKEPILGFEVDLFTFEEALQFVHKHLQENKGMHIVTINPEMITSGNKNDEFGRVLNQADMSIPDGVGIKIALKMKGINQENIPGIEFSKKLIAMSALEGFTIGLLGAKEEVVQKAAQNLRNEFENLNITYVRNGYFSEDEENIIKEELKAIAPRVLFVALGAPKQELLIAKLKQEMPNTIFIGVGGSFDVWSGMVKRAPEIYQKMGLEWLYRTVKEPSRFKRIFPALPLFLIQVIIETVHENLVK</sequence>
<protein>
    <submittedName>
        <fullName evidence="3">WecB/TagA/CpsF family glycosyltransferase</fullName>
    </submittedName>
</protein>
<keyword evidence="2" id="KW-0808">Transferase</keyword>
<dbReference type="EMBL" id="DVOD01000069">
    <property type="protein sequence ID" value="HIU93343.1"/>
    <property type="molecule type" value="Genomic_DNA"/>
</dbReference>
<comment type="caution">
    <text evidence="3">The sequence shown here is derived from an EMBL/GenBank/DDBJ whole genome shotgun (WGS) entry which is preliminary data.</text>
</comment>
<evidence type="ECO:0000256" key="1">
    <source>
        <dbReference type="ARBA" id="ARBA00022676"/>
    </source>
</evidence>
<dbReference type="Pfam" id="PF03808">
    <property type="entry name" value="Glyco_tran_WecG"/>
    <property type="match status" value="1"/>
</dbReference>
<dbReference type="NCBIfam" id="TIGR00696">
    <property type="entry name" value="wecG_tagA_cpsF"/>
    <property type="match status" value="1"/>
</dbReference>
<dbReference type="AlphaFoldDB" id="A0A9D1N187"/>
<dbReference type="PANTHER" id="PTHR34136">
    <property type="match status" value="1"/>
</dbReference>
<reference evidence="3" key="2">
    <citation type="journal article" date="2021" name="PeerJ">
        <title>Extensive microbial diversity within the chicken gut microbiome revealed by metagenomics and culture.</title>
        <authorList>
            <person name="Gilroy R."/>
            <person name="Ravi A."/>
            <person name="Getino M."/>
            <person name="Pursley I."/>
            <person name="Horton D.L."/>
            <person name="Alikhan N.F."/>
            <person name="Baker D."/>
            <person name="Gharbi K."/>
            <person name="Hall N."/>
            <person name="Watson M."/>
            <person name="Adriaenssens E.M."/>
            <person name="Foster-Nyarko E."/>
            <person name="Jarju S."/>
            <person name="Secka A."/>
            <person name="Antonio M."/>
            <person name="Oren A."/>
            <person name="Chaudhuri R.R."/>
            <person name="La Ragione R."/>
            <person name="Hildebrand F."/>
            <person name="Pallen M.J."/>
        </authorList>
    </citation>
    <scope>NUCLEOTIDE SEQUENCE</scope>
    <source>
        <strain evidence="3">CHK154-7741</strain>
    </source>
</reference>
<organism evidence="3 4">
    <name type="scientific">Candidatus Limenecus avicola</name>
    <dbReference type="NCBI Taxonomy" id="2840847"/>
    <lineage>
        <taxon>Bacteria</taxon>
        <taxon>Bacillati</taxon>
        <taxon>Bacillota</taxon>
        <taxon>Clostridia</taxon>
        <taxon>Eubacteriales</taxon>
        <taxon>Clostridiaceae</taxon>
        <taxon>Clostridiaceae incertae sedis</taxon>
        <taxon>Candidatus Limenecus</taxon>
    </lineage>
</organism>
<dbReference type="PANTHER" id="PTHR34136:SF1">
    <property type="entry name" value="UDP-N-ACETYL-D-MANNOSAMINURONIC ACID TRANSFERASE"/>
    <property type="match status" value="1"/>
</dbReference>
<dbReference type="Proteomes" id="UP000886748">
    <property type="component" value="Unassembled WGS sequence"/>
</dbReference>
<gene>
    <name evidence="3" type="ORF">IAD26_09465</name>
</gene>
<proteinExistence type="predicted"/>
<reference evidence="3" key="1">
    <citation type="submission" date="2020-10" db="EMBL/GenBank/DDBJ databases">
        <authorList>
            <person name="Gilroy R."/>
        </authorList>
    </citation>
    <scope>NUCLEOTIDE SEQUENCE</scope>
    <source>
        <strain evidence="3">CHK154-7741</strain>
    </source>
</reference>
<keyword evidence="1" id="KW-0328">Glycosyltransferase</keyword>
<dbReference type="GO" id="GO:0016758">
    <property type="term" value="F:hexosyltransferase activity"/>
    <property type="evidence" value="ECO:0007669"/>
    <property type="project" value="TreeGrafter"/>
</dbReference>
<dbReference type="CDD" id="cd06533">
    <property type="entry name" value="Glyco_transf_WecG_TagA"/>
    <property type="match status" value="1"/>
</dbReference>
<accession>A0A9D1N187</accession>
<dbReference type="InterPro" id="IPR004629">
    <property type="entry name" value="WecG_TagA_CpsF"/>
</dbReference>
<evidence type="ECO:0000256" key="2">
    <source>
        <dbReference type="ARBA" id="ARBA00022679"/>
    </source>
</evidence>
<evidence type="ECO:0000313" key="3">
    <source>
        <dbReference type="EMBL" id="HIU93343.1"/>
    </source>
</evidence>
<evidence type="ECO:0000313" key="4">
    <source>
        <dbReference type="Proteomes" id="UP000886748"/>
    </source>
</evidence>
<name>A0A9D1N187_9CLOT</name>